<dbReference type="RefSeq" id="WP_034848219.1">
    <property type="nucleotide sequence ID" value="NZ_JANX01000776.1"/>
</dbReference>
<gene>
    <name evidence="3" type="ORF">P409_32205</name>
</gene>
<comment type="caution">
    <text evidence="3">The sequence shown here is derived from an EMBL/GenBank/DDBJ whole genome shotgun (WGS) entry which is preliminary data.</text>
</comment>
<evidence type="ECO:0000256" key="2">
    <source>
        <dbReference type="SAM" id="SignalP"/>
    </source>
</evidence>
<reference evidence="3 4" key="1">
    <citation type="submission" date="2014-01" db="EMBL/GenBank/DDBJ databases">
        <title>Genome sequence determination for a cystic fibrosis isolate, Inquilinus limosus.</title>
        <authorList>
            <person name="Pino M."/>
            <person name="Di Conza J."/>
            <person name="Gutkind G."/>
        </authorList>
    </citation>
    <scope>NUCLEOTIDE SEQUENCE [LARGE SCALE GENOMIC DNA]</scope>
    <source>
        <strain evidence="3 4">MP06</strain>
    </source>
</reference>
<evidence type="ECO:0000313" key="4">
    <source>
        <dbReference type="Proteomes" id="UP000029995"/>
    </source>
</evidence>
<feature type="compositionally biased region" description="Low complexity" evidence="1">
    <location>
        <begin position="38"/>
        <end position="52"/>
    </location>
</feature>
<feature type="chain" id="PRO_5001968240" evidence="2">
    <location>
        <begin position="25"/>
        <end position="62"/>
    </location>
</feature>
<feature type="signal peptide" evidence="2">
    <location>
        <begin position="1"/>
        <end position="24"/>
    </location>
</feature>
<organism evidence="3 4">
    <name type="scientific">Inquilinus limosus MP06</name>
    <dbReference type="NCBI Taxonomy" id="1398085"/>
    <lineage>
        <taxon>Bacteria</taxon>
        <taxon>Pseudomonadati</taxon>
        <taxon>Pseudomonadota</taxon>
        <taxon>Alphaproteobacteria</taxon>
        <taxon>Rhodospirillales</taxon>
        <taxon>Rhodospirillaceae</taxon>
        <taxon>Inquilinus</taxon>
    </lineage>
</organism>
<dbReference type="AlphaFoldDB" id="A0A0A0CXQ8"/>
<feature type="compositionally biased region" description="Gly residues" evidence="1">
    <location>
        <begin position="53"/>
        <end position="62"/>
    </location>
</feature>
<keyword evidence="2" id="KW-0732">Signal</keyword>
<accession>A0A0A0CXQ8</accession>
<dbReference type="Proteomes" id="UP000029995">
    <property type="component" value="Unassembled WGS sequence"/>
</dbReference>
<feature type="region of interest" description="Disordered" evidence="1">
    <location>
        <begin position="38"/>
        <end position="62"/>
    </location>
</feature>
<evidence type="ECO:0000256" key="1">
    <source>
        <dbReference type="SAM" id="MobiDB-lite"/>
    </source>
</evidence>
<evidence type="ECO:0000313" key="3">
    <source>
        <dbReference type="EMBL" id="KGM30579.1"/>
    </source>
</evidence>
<dbReference type="EMBL" id="JANX01000776">
    <property type="protein sequence ID" value="KGM30579.1"/>
    <property type="molecule type" value="Genomic_DNA"/>
</dbReference>
<proteinExistence type="predicted"/>
<feature type="non-terminal residue" evidence="3">
    <location>
        <position position="62"/>
    </location>
</feature>
<name>A0A0A0CXQ8_9PROT</name>
<sequence length="62" mass="5683">MSRTRSVFLTSAVALCLAGGPAMAFDLSGTISRGASLGAAGSVSTDGASGTAAGFGTGAGAS</sequence>
<protein>
    <submittedName>
        <fullName evidence="3">Uncharacterized protein</fullName>
    </submittedName>
</protein>